<protein>
    <submittedName>
        <fullName evidence="1">Uncharacterized protein</fullName>
    </submittedName>
</protein>
<name>A0ACD4ZHQ2_9ACTN</name>
<keyword evidence="2" id="KW-1185">Reference proteome</keyword>
<gene>
    <name evidence="1" type="ORF">OG835_12155</name>
</gene>
<evidence type="ECO:0000313" key="2">
    <source>
        <dbReference type="Proteomes" id="UP001348369"/>
    </source>
</evidence>
<sequence>MAHEPDDSQAPPEPVEEMGPADETGPGDRIGPAEREFVRFAYRYAHRIRAVVVCSCAVLAVPAMPADRMAVASVISCAVLGWSVLHYRLGMAGARPRWLLAADMAVLTGLCLTQDLTIPDSQTMYGSTWLLVVVSIVAVGYQLMYPAGLALATALLLSVVDLAGAMLDRPDGWDYAVPNVSWLLVQSLLAQGLYRLVLRASRAADAVGTKAAAARRRHEVAQAQRSAEREHLATLHDTACATMLMVSAHGQSLRPDILRTQAAKDLRRLALERATSGETDVAQELIAETGDHRLAVRAEFDGSLGLMWRPAVAALRGSLGEALRNVSRHAGVNSATVTATREGDTVTLVISDDGAGFDVTRVPPHCQGLARSVVERMAVVGGRATVDSRPGHGTAVRLEWPHV</sequence>
<proteinExistence type="predicted"/>
<evidence type="ECO:0000313" key="1">
    <source>
        <dbReference type="EMBL" id="WSB97695.1"/>
    </source>
</evidence>
<accession>A0ACD4ZHQ2</accession>
<dbReference type="EMBL" id="CP109109">
    <property type="protein sequence ID" value="WSB97695.1"/>
    <property type="molecule type" value="Genomic_DNA"/>
</dbReference>
<organism evidence="1 2">
    <name type="scientific">Streptomyces scopuliridis</name>
    <dbReference type="NCBI Taxonomy" id="452529"/>
    <lineage>
        <taxon>Bacteria</taxon>
        <taxon>Bacillati</taxon>
        <taxon>Actinomycetota</taxon>
        <taxon>Actinomycetes</taxon>
        <taxon>Kitasatosporales</taxon>
        <taxon>Streptomycetaceae</taxon>
        <taxon>Streptomyces</taxon>
    </lineage>
</organism>
<reference evidence="1" key="1">
    <citation type="submission" date="2022-10" db="EMBL/GenBank/DDBJ databases">
        <title>The complete genomes of actinobacterial strains from the NBC collection.</title>
        <authorList>
            <person name="Joergensen T.S."/>
            <person name="Alvarez Arevalo M."/>
            <person name="Sterndorff E.B."/>
            <person name="Faurdal D."/>
            <person name="Vuksanovic O."/>
            <person name="Mourched A.-S."/>
            <person name="Charusanti P."/>
            <person name="Shaw S."/>
            <person name="Blin K."/>
            <person name="Weber T."/>
        </authorList>
    </citation>
    <scope>NUCLEOTIDE SEQUENCE</scope>
    <source>
        <strain evidence="1">NBC 01771</strain>
    </source>
</reference>
<dbReference type="Proteomes" id="UP001348369">
    <property type="component" value="Chromosome"/>
</dbReference>